<reference evidence="2" key="1">
    <citation type="submission" date="2021-06" db="EMBL/GenBank/DDBJ databases">
        <authorList>
            <person name="Hodson N. C."/>
            <person name="Mongue J. A."/>
            <person name="Jaron S. K."/>
        </authorList>
    </citation>
    <scope>NUCLEOTIDE SEQUENCE</scope>
</reference>
<proteinExistence type="predicted"/>
<dbReference type="AlphaFoldDB" id="A0A8J2PE05"/>
<keyword evidence="3" id="KW-1185">Reference proteome</keyword>
<dbReference type="EMBL" id="CAJVCH010468342">
    <property type="protein sequence ID" value="CAG7820077.1"/>
    <property type="molecule type" value="Genomic_DNA"/>
</dbReference>
<dbReference type="Proteomes" id="UP000708208">
    <property type="component" value="Unassembled WGS sequence"/>
</dbReference>
<organism evidence="2 3">
    <name type="scientific">Allacma fusca</name>
    <dbReference type="NCBI Taxonomy" id="39272"/>
    <lineage>
        <taxon>Eukaryota</taxon>
        <taxon>Metazoa</taxon>
        <taxon>Ecdysozoa</taxon>
        <taxon>Arthropoda</taxon>
        <taxon>Hexapoda</taxon>
        <taxon>Collembola</taxon>
        <taxon>Symphypleona</taxon>
        <taxon>Sminthuridae</taxon>
        <taxon>Allacma</taxon>
    </lineage>
</organism>
<dbReference type="PANTHER" id="PTHR34153:SF2">
    <property type="entry name" value="SI:CH211-262H13.3-RELATED"/>
    <property type="match status" value="1"/>
</dbReference>
<sequence>SNYLRGIGGSDLKDCVRRILDRTFPPELAKCVNFKGANKKISFKNHHLRTCIITSLRTDPHSSSPTEAVVDKRVQIWFGGSGDHNGGRAARKKAQAENSKTVLECSD</sequence>
<feature type="non-terminal residue" evidence="2">
    <location>
        <position position="1"/>
    </location>
</feature>
<protein>
    <submittedName>
        <fullName evidence="2">Uncharacterized protein</fullName>
    </submittedName>
</protein>
<evidence type="ECO:0000313" key="3">
    <source>
        <dbReference type="Proteomes" id="UP000708208"/>
    </source>
</evidence>
<dbReference type="PANTHER" id="PTHR34153">
    <property type="entry name" value="SI:CH211-262H13.3-RELATED-RELATED"/>
    <property type="match status" value="1"/>
</dbReference>
<gene>
    <name evidence="2" type="ORF">AFUS01_LOCUS30485</name>
</gene>
<comment type="caution">
    <text evidence="2">The sequence shown here is derived from an EMBL/GenBank/DDBJ whole genome shotgun (WGS) entry which is preliminary data.</text>
</comment>
<evidence type="ECO:0000256" key="1">
    <source>
        <dbReference type="SAM" id="MobiDB-lite"/>
    </source>
</evidence>
<dbReference type="OrthoDB" id="8939517at2759"/>
<name>A0A8J2PE05_9HEXA</name>
<feature type="region of interest" description="Disordered" evidence="1">
    <location>
        <begin position="81"/>
        <end position="107"/>
    </location>
</feature>
<evidence type="ECO:0000313" key="2">
    <source>
        <dbReference type="EMBL" id="CAG7820077.1"/>
    </source>
</evidence>
<accession>A0A8J2PE05</accession>